<proteinExistence type="predicted"/>
<keyword evidence="4" id="KW-0808">Transferase</keyword>
<evidence type="ECO:0000313" key="11">
    <source>
        <dbReference type="EMBL" id="PRX51367.1"/>
    </source>
</evidence>
<dbReference type="Proteomes" id="UP000238362">
    <property type="component" value="Unassembled WGS sequence"/>
</dbReference>
<dbReference type="InterPro" id="IPR036890">
    <property type="entry name" value="HATPase_C_sf"/>
</dbReference>
<dbReference type="OrthoDB" id="227596at2"/>
<dbReference type="PANTHER" id="PTHR24421:SF10">
    <property type="entry name" value="NITRATE_NITRITE SENSOR PROTEIN NARQ"/>
    <property type="match status" value="1"/>
</dbReference>
<dbReference type="GO" id="GO:0000155">
    <property type="term" value="F:phosphorelay sensor kinase activity"/>
    <property type="evidence" value="ECO:0007669"/>
    <property type="project" value="InterPro"/>
</dbReference>
<sequence>MTRARWWSGIARRRRGTVAGGRAVRYATWGGALLLWLLASWSFADALQAAGGAWSTWPARFGLAVLLAAGQSVPLVWWRSRPFPAWLVLLVMDAAGRLCEVAAGLQAGQLSTPGQFAGVVVLFGAGVVLPRWYAAGLAAATVAFLLLTQPAPHVGVVLFVTVTATLLGMSTAARYRAERDLERHRLAQSQLAERSRIARELHDVVAHHMSVVAVQAETARFRLPDTTRAQAEEFASIAATSRRALDEMRRLLGALRAEGEPEHTPQPTVHDLPELVASVRRAGSPVRAELDERLVDLPAVPALAVYRIVQEALSNAVKHAPRRTVDLGVTVIDGVVRIVVSNPAPEAAGPVRSGGLGIPGMRERAELLGGCLYAGPGSGNFVVRAEIPLPGGDR</sequence>
<feature type="transmembrane region" description="Helical" evidence="9">
    <location>
        <begin position="59"/>
        <end position="78"/>
    </location>
</feature>
<feature type="transmembrane region" description="Helical" evidence="9">
    <location>
        <begin position="119"/>
        <end position="147"/>
    </location>
</feature>
<dbReference type="GO" id="GO:0046983">
    <property type="term" value="F:protein dimerization activity"/>
    <property type="evidence" value="ECO:0007669"/>
    <property type="project" value="InterPro"/>
</dbReference>
<evidence type="ECO:0000256" key="2">
    <source>
        <dbReference type="ARBA" id="ARBA00012438"/>
    </source>
</evidence>
<dbReference type="RefSeq" id="WP_146147438.1">
    <property type="nucleotide sequence ID" value="NZ_PVNH01000001.1"/>
</dbReference>
<keyword evidence="9" id="KW-0812">Transmembrane</keyword>
<evidence type="ECO:0000256" key="4">
    <source>
        <dbReference type="ARBA" id="ARBA00022679"/>
    </source>
</evidence>
<evidence type="ECO:0000313" key="12">
    <source>
        <dbReference type="Proteomes" id="UP000238362"/>
    </source>
</evidence>
<dbReference type="InterPro" id="IPR050482">
    <property type="entry name" value="Sensor_HK_TwoCompSys"/>
</dbReference>
<gene>
    <name evidence="11" type="ORF">B0I33_101521</name>
</gene>
<evidence type="ECO:0000256" key="7">
    <source>
        <dbReference type="ARBA" id="ARBA00022840"/>
    </source>
</evidence>
<comment type="caution">
    <text evidence="11">The sequence shown here is derived from an EMBL/GenBank/DDBJ whole genome shotgun (WGS) entry which is preliminary data.</text>
</comment>
<keyword evidence="12" id="KW-1185">Reference proteome</keyword>
<feature type="transmembrane region" description="Helical" evidence="9">
    <location>
        <begin position="153"/>
        <end position="175"/>
    </location>
</feature>
<keyword evidence="8" id="KW-0902">Two-component regulatory system</keyword>
<dbReference type="EC" id="2.7.13.3" evidence="2"/>
<feature type="domain" description="Histidine kinase/HSP90-like ATPase" evidence="10">
    <location>
        <begin position="300"/>
        <end position="391"/>
    </location>
</feature>
<keyword evidence="9" id="KW-0472">Membrane</keyword>
<organism evidence="11 12">
    <name type="scientific">Prauserella shujinwangii</name>
    <dbReference type="NCBI Taxonomy" id="1453103"/>
    <lineage>
        <taxon>Bacteria</taxon>
        <taxon>Bacillati</taxon>
        <taxon>Actinomycetota</taxon>
        <taxon>Actinomycetes</taxon>
        <taxon>Pseudonocardiales</taxon>
        <taxon>Pseudonocardiaceae</taxon>
        <taxon>Prauserella</taxon>
    </lineage>
</organism>
<evidence type="ECO:0000256" key="6">
    <source>
        <dbReference type="ARBA" id="ARBA00022777"/>
    </source>
</evidence>
<dbReference type="GO" id="GO:0005524">
    <property type="term" value="F:ATP binding"/>
    <property type="evidence" value="ECO:0007669"/>
    <property type="project" value="UniProtKB-KW"/>
</dbReference>
<protein>
    <recommendedName>
        <fullName evidence="2">histidine kinase</fullName>
        <ecNumber evidence="2">2.7.13.3</ecNumber>
    </recommendedName>
</protein>
<dbReference type="SMART" id="SM00387">
    <property type="entry name" value="HATPase_c"/>
    <property type="match status" value="1"/>
</dbReference>
<dbReference type="SUPFAM" id="SSF55874">
    <property type="entry name" value="ATPase domain of HSP90 chaperone/DNA topoisomerase II/histidine kinase"/>
    <property type="match status" value="1"/>
</dbReference>
<evidence type="ECO:0000256" key="9">
    <source>
        <dbReference type="SAM" id="Phobius"/>
    </source>
</evidence>
<dbReference type="AlphaFoldDB" id="A0A2T0M3Q8"/>
<dbReference type="Pfam" id="PF07730">
    <property type="entry name" value="HisKA_3"/>
    <property type="match status" value="1"/>
</dbReference>
<keyword evidence="7" id="KW-0067">ATP-binding</keyword>
<dbReference type="GO" id="GO:0016020">
    <property type="term" value="C:membrane"/>
    <property type="evidence" value="ECO:0007669"/>
    <property type="project" value="InterPro"/>
</dbReference>
<reference evidence="11 12" key="1">
    <citation type="submission" date="2018-03" db="EMBL/GenBank/DDBJ databases">
        <title>Genomic Encyclopedia of Type Strains, Phase III (KMG-III): the genomes of soil and plant-associated and newly described type strains.</title>
        <authorList>
            <person name="Whitman W."/>
        </authorList>
    </citation>
    <scope>NUCLEOTIDE SEQUENCE [LARGE SCALE GENOMIC DNA]</scope>
    <source>
        <strain evidence="11 12">CGMCC 4.7125</strain>
    </source>
</reference>
<dbReference type="InterPro" id="IPR003594">
    <property type="entry name" value="HATPase_dom"/>
</dbReference>
<evidence type="ECO:0000259" key="10">
    <source>
        <dbReference type="SMART" id="SM00387"/>
    </source>
</evidence>
<name>A0A2T0M3Q8_9PSEU</name>
<dbReference type="Gene3D" id="1.20.5.1930">
    <property type="match status" value="1"/>
</dbReference>
<comment type="catalytic activity">
    <reaction evidence="1">
        <text>ATP + protein L-histidine = ADP + protein N-phospho-L-histidine.</text>
        <dbReference type="EC" id="2.7.13.3"/>
    </reaction>
</comment>
<dbReference type="InterPro" id="IPR011712">
    <property type="entry name" value="Sig_transdc_His_kin_sub3_dim/P"/>
</dbReference>
<dbReference type="EMBL" id="PVNH01000001">
    <property type="protein sequence ID" value="PRX51367.1"/>
    <property type="molecule type" value="Genomic_DNA"/>
</dbReference>
<evidence type="ECO:0000256" key="8">
    <source>
        <dbReference type="ARBA" id="ARBA00023012"/>
    </source>
</evidence>
<evidence type="ECO:0000256" key="3">
    <source>
        <dbReference type="ARBA" id="ARBA00022553"/>
    </source>
</evidence>
<keyword evidence="5" id="KW-0547">Nucleotide-binding</keyword>
<keyword evidence="6 11" id="KW-0418">Kinase</keyword>
<evidence type="ECO:0000256" key="5">
    <source>
        <dbReference type="ARBA" id="ARBA00022741"/>
    </source>
</evidence>
<evidence type="ECO:0000256" key="1">
    <source>
        <dbReference type="ARBA" id="ARBA00000085"/>
    </source>
</evidence>
<keyword evidence="9" id="KW-1133">Transmembrane helix</keyword>
<keyword evidence="3" id="KW-0597">Phosphoprotein</keyword>
<dbReference type="PANTHER" id="PTHR24421">
    <property type="entry name" value="NITRATE/NITRITE SENSOR PROTEIN NARX-RELATED"/>
    <property type="match status" value="1"/>
</dbReference>
<accession>A0A2T0M3Q8</accession>
<dbReference type="CDD" id="cd16917">
    <property type="entry name" value="HATPase_UhpB-NarQ-NarX-like"/>
    <property type="match status" value="1"/>
</dbReference>
<dbReference type="Gene3D" id="3.30.565.10">
    <property type="entry name" value="Histidine kinase-like ATPase, C-terminal domain"/>
    <property type="match status" value="1"/>
</dbReference>